<proteinExistence type="predicted"/>
<keyword evidence="1" id="KW-0032">Aminotransferase</keyword>
<organism evidence="1 2">
    <name type="scientific">Anaerovorax odorimutans</name>
    <dbReference type="NCBI Taxonomy" id="109327"/>
    <lineage>
        <taxon>Bacteria</taxon>
        <taxon>Bacillati</taxon>
        <taxon>Bacillota</taxon>
        <taxon>Clostridia</taxon>
        <taxon>Peptostreptococcales</taxon>
        <taxon>Anaerovoracaceae</taxon>
        <taxon>Anaerovorax</taxon>
    </lineage>
</organism>
<evidence type="ECO:0000313" key="1">
    <source>
        <dbReference type="EMBL" id="MCQ4635289.1"/>
    </source>
</evidence>
<name>A0ABT1RJD1_9FIRM</name>
<dbReference type="InterPro" id="IPR000653">
    <property type="entry name" value="DegT/StrS_aminotransferase"/>
</dbReference>
<reference evidence="1 2" key="1">
    <citation type="submission" date="2022-06" db="EMBL/GenBank/DDBJ databases">
        <title>Isolation of gut microbiota from human fecal samples.</title>
        <authorList>
            <person name="Pamer E.G."/>
            <person name="Barat B."/>
            <person name="Waligurski E."/>
            <person name="Medina S."/>
            <person name="Paddock L."/>
            <person name="Mostad J."/>
        </authorList>
    </citation>
    <scope>NUCLEOTIDE SEQUENCE [LARGE SCALE GENOMIC DNA]</scope>
    <source>
        <strain evidence="1 2">SL.3.17</strain>
    </source>
</reference>
<keyword evidence="1" id="KW-0808">Transferase</keyword>
<gene>
    <name evidence="1" type="ORF">NE619_00900</name>
</gene>
<sequence>MQREIGSYFWINPNTKVVSESIVSPEKFNCKGSDYVWLSSGRAAITYILDSISERNPNIEKIALLPSYTCHTVIEPFFRNQYTVHFIPIHEKMNIYAQELIKIARKTNAKVILLHNYFGFNTLLGCDNVLKILRNEGVIIIEDRTQCLYSKFPPLSADYYVGSIRKWIGVPDGGFAMCKKGSFTKKPYKSDLKMESTRVAASIDKYKYLYENIGSKEEYIKKYKTSDNMLAKQKNFYAIGSCSIKMQAALDYDELTIKRRSNYNVLLSGLRTCKAVIPIFKVLPEDVTPLFFPLWISDNRQAFQEKLIQAEIYAPIIWPKSKLISCEYHETEEMYKHILCIPIDQRYNEEDMNRIVDEICVFQLKNKRYKNE</sequence>
<dbReference type="InterPro" id="IPR015422">
    <property type="entry name" value="PyrdxlP-dep_Trfase_small"/>
</dbReference>
<keyword evidence="2" id="KW-1185">Reference proteome</keyword>
<dbReference type="RefSeq" id="WP_256130486.1">
    <property type="nucleotide sequence ID" value="NZ_JANFXK010000001.1"/>
</dbReference>
<dbReference type="InterPro" id="IPR015424">
    <property type="entry name" value="PyrdxlP-dep_Trfase"/>
</dbReference>
<dbReference type="PANTHER" id="PTHR30244:SF34">
    <property type="entry name" value="DTDP-4-AMINO-4,6-DIDEOXYGALACTOSE TRANSAMINASE"/>
    <property type="match status" value="1"/>
</dbReference>
<dbReference type="Proteomes" id="UP001524502">
    <property type="component" value="Unassembled WGS sequence"/>
</dbReference>
<accession>A0ABT1RJD1</accession>
<protein>
    <submittedName>
        <fullName evidence="1">DegT/DnrJ/EryC1/StrS family aminotransferase</fullName>
    </submittedName>
</protein>
<dbReference type="GO" id="GO:0008483">
    <property type="term" value="F:transaminase activity"/>
    <property type="evidence" value="ECO:0007669"/>
    <property type="project" value="UniProtKB-KW"/>
</dbReference>
<dbReference type="Gene3D" id="3.40.640.10">
    <property type="entry name" value="Type I PLP-dependent aspartate aminotransferase-like (Major domain)"/>
    <property type="match status" value="1"/>
</dbReference>
<dbReference type="InterPro" id="IPR015421">
    <property type="entry name" value="PyrdxlP-dep_Trfase_major"/>
</dbReference>
<dbReference type="EMBL" id="JANFXK010000001">
    <property type="protein sequence ID" value="MCQ4635289.1"/>
    <property type="molecule type" value="Genomic_DNA"/>
</dbReference>
<dbReference type="SUPFAM" id="SSF53383">
    <property type="entry name" value="PLP-dependent transferases"/>
    <property type="match status" value="1"/>
</dbReference>
<comment type="caution">
    <text evidence="1">The sequence shown here is derived from an EMBL/GenBank/DDBJ whole genome shotgun (WGS) entry which is preliminary data.</text>
</comment>
<dbReference type="Gene3D" id="3.90.1150.10">
    <property type="entry name" value="Aspartate Aminotransferase, domain 1"/>
    <property type="match status" value="1"/>
</dbReference>
<dbReference type="PANTHER" id="PTHR30244">
    <property type="entry name" value="TRANSAMINASE"/>
    <property type="match status" value="1"/>
</dbReference>
<evidence type="ECO:0000313" key="2">
    <source>
        <dbReference type="Proteomes" id="UP001524502"/>
    </source>
</evidence>